<sequence length="960" mass="106489">MFYCQKRAVFIELICLLDSFITSPASSGHFVDDASADSSTEFPDRASMMEVRLQAQEDEITLLKSSLADALRRIRLHDQLLPLLKQQLIADSCTSSRKLSLSSAADGIRHPATSQLSDSIMTNTNGHIGSSVSMKPIPKPATTDRSTQTEPTLPGQDTGNDRVLLHRRVQSLQLEDALPPGQPVVEGTRGKLHRVPGLEEEDEEQEEDEEGVEQEKDLSWMSSVEEPIQPTTIRGLQREDFQDGSCSPEEPGPGSPSVRSIDQNPSSRSGPLTTIQEGEKKPLVRRNSEKLGNPERQRKRLDKKAASSANLLTRSPSLENRAKELIASAGQSIKMFIRGRPITMYIPSNIQNYEDLKMEPPSERLELDWVYGYRGRDCRANLYFLPTGEAVYFIACVVVLYHINNRTQRHYRKHTDCVRCLTLHPDKVRVASGQTSGVDKDGKDSGAFLCVIDDSNEHMLSVWDCNKGTKHAEVKSTNEAVFAVEFNPSDSTNIITCGKSHVYFWTLNSGQFTKKQGIFGKYKKPKFIQCFVFSLTGDVLTGDSEGNILTWGKSAADVKTLGKGAKETFQIMRQTRAHEGSVFTLCPLQGGALLSGGGKDRKIIRWSADLAPERECEIPEKYGAVRTIADVDGEELLVGTTRNAILRGTFSDGFVAIVQGHVDEMWGLATHPSQNIFLTCGHDRQVCLWNTEEHKLDWCITLEEYGLCAGFCPNGSVVSVGLSTGRWMVLDLLTREVVSEFTDGNEQLSVMRYSPDGSFLAVGSHDNFIYIYNVTESGRRYARFGKCNGHSSFITHLDWSKDGKYIMSNSGDYEILYWDIAAGCKLLRNRFESKDREWASYTCVLGFHVSGWRASDGTDINALCRSHSERMVAVADDFCKVHLFQYPCPKPKAPSHKYDGHGSHVTNVCFTHSDSHLLSMGGKDTCILQWSVMGGGVSDSRERLASASSTSTSSPEPATS</sequence>
<protein>
    <submittedName>
        <fullName evidence="1">Echinoderm microtubule-associated protein-like 3</fullName>
    </submittedName>
</protein>
<comment type="caution">
    <text evidence="1">The sequence shown here is derived from an EMBL/GenBank/DDBJ whole genome shotgun (WGS) entry which is preliminary data.</text>
</comment>
<evidence type="ECO:0000313" key="2">
    <source>
        <dbReference type="Proteomes" id="UP000805704"/>
    </source>
</evidence>
<proteinExistence type="predicted"/>
<gene>
    <name evidence="1" type="primary">EML3</name>
    <name evidence="1" type="ORF">GBF38_005610</name>
</gene>
<dbReference type="Proteomes" id="UP000805704">
    <property type="component" value="Chromosome 21"/>
</dbReference>
<keyword evidence="2" id="KW-1185">Reference proteome</keyword>
<dbReference type="EMBL" id="CM024809">
    <property type="protein sequence ID" value="KAG8006347.1"/>
    <property type="molecule type" value="Genomic_DNA"/>
</dbReference>
<name>A0ACB7EW35_NIBAL</name>
<evidence type="ECO:0000313" key="1">
    <source>
        <dbReference type="EMBL" id="KAG8006347.1"/>
    </source>
</evidence>
<organism evidence="1 2">
    <name type="scientific">Nibea albiflora</name>
    <name type="common">Yellow drum</name>
    <name type="synonym">Corvina albiflora</name>
    <dbReference type="NCBI Taxonomy" id="240163"/>
    <lineage>
        <taxon>Eukaryota</taxon>
        <taxon>Metazoa</taxon>
        <taxon>Chordata</taxon>
        <taxon>Craniata</taxon>
        <taxon>Vertebrata</taxon>
        <taxon>Euteleostomi</taxon>
        <taxon>Actinopterygii</taxon>
        <taxon>Neopterygii</taxon>
        <taxon>Teleostei</taxon>
        <taxon>Neoteleostei</taxon>
        <taxon>Acanthomorphata</taxon>
        <taxon>Eupercaria</taxon>
        <taxon>Sciaenidae</taxon>
        <taxon>Nibea</taxon>
    </lineage>
</organism>
<accession>A0ACB7EW35</accession>
<reference evidence="1" key="1">
    <citation type="submission" date="2020-04" db="EMBL/GenBank/DDBJ databases">
        <title>A chromosome-scale assembly and high-density genetic map of the yellow drum (Nibea albiflora) genome.</title>
        <authorList>
            <person name="Xu D."/>
            <person name="Zhang W."/>
            <person name="Chen R."/>
            <person name="Tan P."/>
            <person name="Wang L."/>
            <person name="Song H."/>
            <person name="Tian L."/>
            <person name="Zhu Q."/>
            <person name="Wang B."/>
        </authorList>
    </citation>
    <scope>NUCLEOTIDE SEQUENCE</scope>
    <source>
        <strain evidence="1">ZJHYS-2018</strain>
    </source>
</reference>